<sequence>MNRKLIALSLVIGTMANTGFAKDISTEAVTATSMETSASTIGSDQIYRLRQGDELTIDVVQQMDLGANKTFTIRPDGYVSFPMVGNIKADGMTVEEFTQSLINSLSTYIINPDVSVNVAKLGGVRVYVFGEINKPGAYTLTKSSTVIDAIGAAGSFNWDTAKKKIFLIHQNDPTKPIEINLNNILKTGDMSQNYVMREGDILYLTKNSKISFSRDIVPILTGAYMVSRIGKD</sequence>
<dbReference type="InterPro" id="IPR049712">
    <property type="entry name" value="Poly_export"/>
</dbReference>
<accession>A0A2S7ZMR4</accession>
<comment type="subcellular location">
    <subcellularLocation>
        <location evidence="1">Cell outer membrane</location>
        <topology evidence="1">Multi-pass membrane protein</topology>
    </subcellularLocation>
</comment>
<dbReference type="InterPro" id="IPR054765">
    <property type="entry name" value="SLBB_dom"/>
</dbReference>
<keyword evidence="13" id="KW-0998">Cell outer membrane</keyword>
<evidence type="ECO:0000256" key="15">
    <source>
        <dbReference type="SAM" id="SignalP"/>
    </source>
</evidence>
<evidence type="ECO:0000256" key="11">
    <source>
        <dbReference type="ARBA" id="ARBA00023136"/>
    </source>
</evidence>
<comment type="similarity">
    <text evidence="2">Belongs to the BexD/CtrA/VexA family.</text>
</comment>
<keyword evidence="4" id="KW-1134">Transmembrane beta strand</keyword>
<keyword evidence="14" id="KW-0449">Lipoprotein</keyword>
<dbReference type="PANTHER" id="PTHR33619">
    <property type="entry name" value="POLYSACCHARIDE EXPORT PROTEIN GFCE-RELATED"/>
    <property type="match status" value="1"/>
</dbReference>
<keyword evidence="5" id="KW-0762">Sugar transport</keyword>
<keyword evidence="3" id="KW-0813">Transport</keyword>
<evidence type="ECO:0000256" key="8">
    <source>
        <dbReference type="ARBA" id="ARBA00023047"/>
    </source>
</evidence>
<dbReference type="Proteomes" id="UP000238877">
    <property type="component" value="Unassembled WGS sequence"/>
</dbReference>
<name>A0A2S7ZMR4_9FIRM</name>
<keyword evidence="12" id="KW-0564">Palmitate</keyword>
<feature type="signal peptide" evidence="15">
    <location>
        <begin position="1"/>
        <end position="21"/>
    </location>
</feature>
<keyword evidence="6" id="KW-0812">Transmembrane</keyword>
<organism evidence="18 19">
    <name type="scientific">Veillonella tobetsuensis</name>
    <dbReference type="NCBI Taxonomy" id="1110546"/>
    <lineage>
        <taxon>Bacteria</taxon>
        <taxon>Bacillati</taxon>
        <taxon>Bacillota</taxon>
        <taxon>Negativicutes</taxon>
        <taxon>Veillonellales</taxon>
        <taxon>Veillonellaceae</taxon>
        <taxon>Veillonella</taxon>
    </lineage>
</organism>
<evidence type="ECO:0000256" key="6">
    <source>
        <dbReference type="ARBA" id="ARBA00022692"/>
    </source>
</evidence>
<feature type="chain" id="PRO_5015671641" evidence="15">
    <location>
        <begin position="22"/>
        <end position="232"/>
    </location>
</feature>
<dbReference type="PANTHER" id="PTHR33619:SF3">
    <property type="entry name" value="POLYSACCHARIDE EXPORT PROTEIN GFCE-RELATED"/>
    <property type="match status" value="1"/>
</dbReference>
<dbReference type="Pfam" id="PF22461">
    <property type="entry name" value="SLBB_2"/>
    <property type="match status" value="1"/>
</dbReference>
<evidence type="ECO:0000259" key="17">
    <source>
        <dbReference type="Pfam" id="PF22461"/>
    </source>
</evidence>
<evidence type="ECO:0000259" key="16">
    <source>
        <dbReference type="Pfam" id="PF02563"/>
    </source>
</evidence>
<evidence type="ECO:0000256" key="10">
    <source>
        <dbReference type="ARBA" id="ARBA00023114"/>
    </source>
</evidence>
<keyword evidence="8" id="KW-0625">Polysaccharide transport</keyword>
<dbReference type="Pfam" id="PF02563">
    <property type="entry name" value="Poly_export"/>
    <property type="match status" value="1"/>
</dbReference>
<evidence type="ECO:0000256" key="14">
    <source>
        <dbReference type="ARBA" id="ARBA00023288"/>
    </source>
</evidence>
<evidence type="ECO:0000256" key="3">
    <source>
        <dbReference type="ARBA" id="ARBA00022448"/>
    </source>
</evidence>
<gene>
    <name evidence="18" type="ORF">VTHSUH11_06265</name>
</gene>
<evidence type="ECO:0000256" key="2">
    <source>
        <dbReference type="ARBA" id="ARBA00009450"/>
    </source>
</evidence>
<dbReference type="GO" id="GO:0015288">
    <property type="term" value="F:porin activity"/>
    <property type="evidence" value="ECO:0007669"/>
    <property type="project" value="UniProtKB-KW"/>
</dbReference>
<keyword evidence="11" id="KW-0472">Membrane</keyword>
<dbReference type="RefSeq" id="WP_105093033.1">
    <property type="nucleotide sequence ID" value="NZ_PPDF01000012.1"/>
</dbReference>
<feature type="domain" description="Polysaccharide export protein N-terminal" evidence="16">
    <location>
        <begin position="44"/>
        <end position="118"/>
    </location>
</feature>
<evidence type="ECO:0000313" key="19">
    <source>
        <dbReference type="Proteomes" id="UP000238877"/>
    </source>
</evidence>
<dbReference type="Gene3D" id="3.10.560.10">
    <property type="entry name" value="Outer membrane lipoprotein wza domain like"/>
    <property type="match status" value="1"/>
</dbReference>
<dbReference type="EMBL" id="PPDF01000012">
    <property type="protein sequence ID" value="PQL24583.1"/>
    <property type="molecule type" value="Genomic_DNA"/>
</dbReference>
<evidence type="ECO:0000313" key="18">
    <source>
        <dbReference type="EMBL" id="PQL24583.1"/>
    </source>
</evidence>
<keyword evidence="9" id="KW-0406">Ion transport</keyword>
<comment type="caution">
    <text evidence="18">The sequence shown here is derived from an EMBL/GenBank/DDBJ whole genome shotgun (WGS) entry which is preliminary data.</text>
</comment>
<keyword evidence="10" id="KW-0626">Porin</keyword>
<dbReference type="GO" id="GO:0009279">
    <property type="term" value="C:cell outer membrane"/>
    <property type="evidence" value="ECO:0007669"/>
    <property type="project" value="UniProtKB-SubCell"/>
</dbReference>
<dbReference type="AlphaFoldDB" id="A0A2S7ZMR4"/>
<proteinExistence type="inferred from homology"/>
<protein>
    <submittedName>
        <fullName evidence="18">Polysaccharide export protein</fullName>
    </submittedName>
</protein>
<evidence type="ECO:0000256" key="4">
    <source>
        <dbReference type="ARBA" id="ARBA00022452"/>
    </source>
</evidence>
<evidence type="ECO:0000256" key="5">
    <source>
        <dbReference type="ARBA" id="ARBA00022597"/>
    </source>
</evidence>
<evidence type="ECO:0000256" key="1">
    <source>
        <dbReference type="ARBA" id="ARBA00004571"/>
    </source>
</evidence>
<dbReference type="InterPro" id="IPR003715">
    <property type="entry name" value="Poly_export_N"/>
</dbReference>
<evidence type="ECO:0000256" key="13">
    <source>
        <dbReference type="ARBA" id="ARBA00023237"/>
    </source>
</evidence>
<evidence type="ECO:0000256" key="9">
    <source>
        <dbReference type="ARBA" id="ARBA00023065"/>
    </source>
</evidence>
<dbReference type="STRING" id="1110546.GCA_001078375_00753"/>
<keyword evidence="7 15" id="KW-0732">Signal</keyword>
<evidence type="ECO:0000256" key="12">
    <source>
        <dbReference type="ARBA" id="ARBA00023139"/>
    </source>
</evidence>
<dbReference type="GO" id="GO:0046930">
    <property type="term" value="C:pore complex"/>
    <property type="evidence" value="ECO:0007669"/>
    <property type="project" value="UniProtKB-KW"/>
</dbReference>
<feature type="domain" description="SLBB" evidence="17">
    <location>
        <begin position="125"/>
        <end position="203"/>
    </location>
</feature>
<dbReference type="GO" id="GO:0006811">
    <property type="term" value="P:monoatomic ion transport"/>
    <property type="evidence" value="ECO:0007669"/>
    <property type="project" value="UniProtKB-KW"/>
</dbReference>
<evidence type="ECO:0000256" key="7">
    <source>
        <dbReference type="ARBA" id="ARBA00022729"/>
    </source>
</evidence>
<dbReference type="GO" id="GO:0015159">
    <property type="term" value="F:polysaccharide transmembrane transporter activity"/>
    <property type="evidence" value="ECO:0007669"/>
    <property type="project" value="InterPro"/>
</dbReference>
<reference evidence="18 19" key="1">
    <citation type="submission" date="2018-01" db="EMBL/GenBank/DDBJ databases">
        <title>Draft genome sequences of clinical isolates and type strains of oral Veillonella including Veillonella infantum sp., nov.</title>
        <authorList>
            <person name="Mashima I."/>
            <person name="Liao Y.-C."/>
            <person name="Sabharwal A."/>
            <person name="Haase E.M."/>
            <person name="Nakazawa F."/>
            <person name="Scannapieco F.A."/>
        </authorList>
    </citation>
    <scope>NUCLEOTIDE SEQUENCE [LARGE SCALE GENOMIC DNA]</scope>
    <source>
        <strain evidence="18 19">Y6</strain>
    </source>
</reference>